<dbReference type="EMBL" id="RWGY01000007">
    <property type="protein sequence ID" value="TVU39087.1"/>
    <property type="molecule type" value="Genomic_DNA"/>
</dbReference>
<dbReference type="CDD" id="cd09917">
    <property type="entry name" value="F-box_SF"/>
    <property type="match status" value="1"/>
</dbReference>
<feature type="domain" description="KIB1-4 beta-propeller" evidence="2">
    <location>
        <begin position="100"/>
        <end position="400"/>
    </location>
</feature>
<evidence type="ECO:0000313" key="3">
    <source>
        <dbReference type="EMBL" id="TVU39087.1"/>
    </source>
</evidence>
<feature type="domain" description="F-box" evidence="1">
    <location>
        <begin position="38"/>
        <end position="78"/>
    </location>
</feature>
<dbReference type="Gramene" id="TVU39087">
    <property type="protein sequence ID" value="TVU39087"/>
    <property type="gene ID" value="EJB05_12491"/>
</dbReference>
<keyword evidence="4" id="KW-1185">Reference proteome</keyword>
<dbReference type="OrthoDB" id="586335at2759"/>
<dbReference type="AlphaFoldDB" id="A0A5J9VTX3"/>
<evidence type="ECO:0000313" key="4">
    <source>
        <dbReference type="Proteomes" id="UP000324897"/>
    </source>
</evidence>
<proteinExistence type="predicted"/>
<dbReference type="Gene3D" id="1.20.1280.50">
    <property type="match status" value="1"/>
</dbReference>
<gene>
    <name evidence="3" type="ORF">EJB05_12491</name>
</gene>
<comment type="caution">
    <text evidence="3">The sequence shown here is derived from an EMBL/GenBank/DDBJ whole genome shotgun (WGS) entry which is preliminary data.</text>
</comment>
<evidence type="ECO:0000259" key="1">
    <source>
        <dbReference type="Pfam" id="PF00646"/>
    </source>
</evidence>
<accession>A0A5J9VTX3</accession>
<dbReference type="Proteomes" id="UP000324897">
    <property type="component" value="Chromosome 4"/>
</dbReference>
<sequence>MCVVPRRFPDALDSDAFTTVMLFSRLNPMLYETPSGSWSDLPRDLAGLVLRRLTAYADRARFAAVCPQWRAAARQLPLPPPLPLLALPDGTLFSLHYDKPLRFPGFGCAGYSYKTAACGGWLVFPLEDGCFLVDPFSEARVMLPALSHVRLRPPNAVAKYDVDKDRNVKIANRVTWMHLKEEKGIPTIRKLILCAPNLVAAFVGNALTSQILVCQPGASSWSVRANDRVKKFEDMAFYQGKLYAIANDENLLVVNFGQDPITGDPQISRIGHVIKGDPWYTVVYPDETMGIKKLYLVESHGALLMVRRKVWCRVEDDTVVAFTGWDEFEVFKADLEHSRWVNVTTLGNDQLLFLGRPCSKAVFASQYGVSGDQIFFLDDQLENDEEYLYDEDRTSVGVYDMKTSEISFPMPMFWKHELIPATWLFP</sequence>
<dbReference type="Pfam" id="PF03478">
    <property type="entry name" value="Beta-prop_KIB1-4"/>
    <property type="match status" value="1"/>
</dbReference>
<dbReference type="InterPro" id="IPR001810">
    <property type="entry name" value="F-box_dom"/>
</dbReference>
<dbReference type="Pfam" id="PF00646">
    <property type="entry name" value="F-box"/>
    <property type="match status" value="1"/>
</dbReference>
<dbReference type="InterPro" id="IPR036047">
    <property type="entry name" value="F-box-like_dom_sf"/>
</dbReference>
<evidence type="ECO:0000259" key="2">
    <source>
        <dbReference type="Pfam" id="PF03478"/>
    </source>
</evidence>
<organism evidence="3 4">
    <name type="scientific">Eragrostis curvula</name>
    <name type="common">weeping love grass</name>
    <dbReference type="NCBI Taxonomy" id="38414"/>
    <lineage>
        <taxon>Eukaryota</taxon>
        <taxon>Viridiplantae</taxon>
        <taxon>Streptophyta</taxon>
        <taxon>Embryophyta</taxon>
        <taxon>Tracheophyta</taxon>
        <taxon>Spermatophyta</taxon>
        <taxon>Magnoliopsida</taxon>
        <taxon>Liliopsida</taxon>
        <taxon>Poales</taxon>
        <taxon>Poaceae</taxon>
        <taxon>PACMAD clade</taxon>
        <taxon>Chloridoideae</taxon>
        <taxon>Eragrostideae</taxon>
        <taxon>Eragrostidinae</taxon>
        <taxon>Eragrostis</taxon>
    </lineage>
</organism>
<dbReference type="InterPro" id="IPR005174">
    <property type="entry name" value="KIB1-4_b-propeller"/>
</dbReference>
<name>A0A5J9VTX3_9POAL</name>
<dbReference type="SUPFAM" id="SSF81383">
    <property type="entry name" value="F-box domain"/>
    <property type="match status" value="1"/>
</dbReference>
<reference evidence="3 4" key="1">
    <citation type="journal article" date="2019" name="Sci. Rep.">
        <title>A high-quality genome of Eragrostis curvula grass provides insights into Poaceae evolution and supports new strategies to enhance forage quality.</title>
        <authorList>
            <person name="Carballo J."/>
            <person name="Santos B.A.C.M."/>
            <person name="Zappacosta D."/>
            <person name="Garbus I."/>
            <person name="Selva J.P."/>
            <person name="Gallo C.A."/>
            <person name="Diaz A."/>
            <person name="Albertini E."/>
            <person name="Caccamo M."/>
            <person name="Echenique V."/>
        </authorList>
    </citation>
    <scope>NUCLEOTIDE SEQUENCE [LARGE SCALE GENOMIC DNA]</scope>
    <source>
        <strain evidence="4">cv. Victoria</strain>
        <tissue evidence="3">Leaf</tissue>
    </source>
</reference>
<dbReference type="PANTHER" id="PTHR33110:SF71">
    <property type="entry name" value="F-BOX_KELCH-REPEAT PROTEIN"/>
    <property type="match status" value="1"/>
</dbReference>
<feature type="non-terminal residue" evidence="3">
    <location>
        <position position="1"/>
    </location>
</feature>
<protein>
    <submittedName>
        <fullName evidence="3">Uncharacterized protein</fullName>
    </submittedName>
</protein>
<dbReference type="PANTHER" id="PTHR33110">
    <property type="entry name" value="F-BOX/KELCH-REPEAT PROTEIN-RELATED"/>
    <property type="match status" value="1"/>
</dbReference>